<organism evidence="2">
    <name type="scientific">Eucampia zodiacus</name>
    <dbReference type="NCBI Taxonomy" id="444606"/>
    <lineage>
        <taxon>Eukaryota</taxon>
        <taxon>Sar</taxon>
        <taxon>Stramenopiles</taxon>
        <taxon>Ochrophyta</taxon>
        <taxon>Bacillariophyta</taxon>
        <taxon>Mediophyceae</taxon>
        <taxon>Biddulphiophycidae</taxon>
        <taxon>Hemiaulales</taxon>
        <taxon>Hemiaulaceae</taxon>
        <taxon>Eucampia</taxon>
    </lineage>
</organism>
<dbReference type="AlphaFoldDB" id="A0A7T0CRU3"/>
<dbReference type="GeneID" id="63657682"/>
<comment type="similarity">
    <text evidence="1">Belongs to the universal ribosomal protein uL10 family.</text>
</comment>
<geneLocation type="mitochondrion" evidence="2"/>
<gene>
    <name evidence="2" type="primary">orf158</name>
</gene>
<evidence type="ECO:0000256" key="1">
    <source>
        <dbReference type="ARBA" id="ARBA00008889"/>
    </source>
</evidence>
<keyword evidence="2" id="KW-0496">Mitochondrion</keyword>
<dbReference type="EMBL" id="MW026607">
    <property type="protein sequence ID" value="QPJ79929.1"/>
    <property type="molecule type" value="Genomic_DNA"/>
</dbReference>
<sequence>MKLKLKIYKFYKLKQFLKNHSLFFIYHTNSLNSNNWKKLEKKLTKLNLNYYKIQNKLFIRLLKQSIFKNLILLINGPILIVFPKYKTIKKLNLKALLSLHNSLQLISFKLNNKFYLLSQMTNLKTFNYRQTVSIFKNLITNLNKISLYKLKKISEFSK</sequence>
<keyword evidence="2" id="KW-0675">Receptor</keyword>
<protein>
    <submittedName>
        <fullName evidence="2">Seven TM Receptor</fullName>
    </submittedName>
</protein>
<evidence type="ECO:0000313" key="2">
    <source>
        <dbReference type="EMBL" id="QPJ79929.1"/>
    </source>
</evidence>
<dbReference type="RefSeq" id="YP_010047245.1">
    <property type="nucleotide sequence ID" value="NC_054334.1"/>
</dbReference>
<reference evidence="2" key="1">
    <citation type="submission" date="2020-09" db="EMBL/GenBank/DDBJ databases">
        <title>The complete mitochondrial genome of Eucampia zodiacus (Baciuariophyta).</title>
        <authorList>
            <person name="Zhang M."/>
            <person name="Chen N."/>
        </authorList>
    </citation>
    <scope>NUCLEOTIDE SEQUENCE</scope>
    <source>
        <strain evidence="2">CNS00060</strain>
    </source>
</reference>
<dbReference type="Pfam" id="PF00466">
    <property type="entry name" value="Ribosomal_L10"/>
    <property type="match status" value="1"/>
</dbReference>
<accession>A0A7T0CRU3</accession>
<dbReference type="InterPro" id="IPR043141">
    <property type="entry name" value="Ribosomal_uL10-like_sf"/>
</dbReference>
<dbReference type="Gene3D" id="3.30.70.1730">
    <property type="match status" value="1"/>
</dbReference>
<dbReference type="SUPFAM" id="SSF160369">
    <property type="entry name" value="Ribosomal protein L10-like"/>
    <property type="match status" value="1"/>
</dbReference>
<proteinExistence type="inferred from homology"/>
<dbReference type="InterPro" id="IPR001790">
    <property type="entry name" value="Ribosomal_uL10"/>
</dbReference>
<name>A0A7T0CRU3_9STRA</name>